<evidence type="ECO:0000256" key="5">
    <source>
        <dbReference type="ARBA" id="ARBA00023136"/>
    </source>
</evidence>
<evidence type="ECO:0000256" key="6">
    <source>
        <dbReference type="SAM" id="Phobius"/>
    </source>
</evidence>
<keyword evidence="5 6" id="KW-0472">Membrane</keyword>
<protein>
    <submittedName>
        <fullName evidence="7">Uncharacterized protein</fullName>
    </submittedName>
</protein>
<dbReference type="PANTHER" id="PTHR30178:SF3">
    <property type="entry name" value="SUCCINATE-ACETATE_PROTON SYMPORTER SATP"/>
    <property type="match status" value="1"/>
</dbReference>
<sequence length="197" mass="20700">MPEVLAAPATLPKIANPGPLGLLGFGLTTCVLSSVNAGLLPPEAGVVVVPLAFAYGGIAQIIAGILEFKVGNTFGMVAFTSYGLFWWWFALLKWTIGAGWLKAPPASAVAVTLLMWGVLTFLLWIVTFRLNKAVFSVFLLLWIAFFLLAAGDFGYATGKLGGYVGLLTGIDAMAVAFIEVLNAVAGRVVLPLGDPIL</sequence>
<reference evidence="7 8" key="1">
    <citation type="submission" date="2016-10" db="EMBL/GenBank/DDBJ databases">
        <authorList>
            <person name="de Groot N.N."/>
        </authorList>
    </citation>
    <scope>NUCLEOTIDE SEQUENCE [LARGE SCALE GENOMIC DNA]</scope>
    <source>
        <strain evidence="7 8">DSM 21001</strain>
    </source>
</reference>
<evidence type="ECO:0000313" key="8">
    <source>
        <dbReference type="Proteomes" id="UP000199024"/>
    </source>
</evidence>
<feature type="transmembrane region" description="Helical" evidence="6">
    <location>
        <begin position="163"/>
        <end position="185"/>
    </location>
</feature>
<accession>A0A1I6MP50</accession>
<dbReference type="Pfam" id="PF01184">
    <property type="entry name" value="Gpr1_Fun34_YaaH"/>
    <property type="match status" value="1"/>
</dbReference>
<feature type="transmembrane region" description="Helical" evidence="6">
    <location>
        <begin position="106"/>
        <end position="127"/>
    </location>
</feature>
<gene>
    <name evidence="7" type="ORF">SAMN05421771_3138</name>
</gene>
<proteinExistence type="inferred from homology"/>
<dbReference type="GO" id="GO:0071422">
    <property type="term" value="P:succinate transmembrane transport"/>
    <property type="evidence" value="ECO:0007669"/>
    <property type="project" value="TreeGrafter"/>
</dbReference>
<dbReference type="GO" id="GO:0005886">
    <property type="term" value="C:plasma membrane"/>
    <property type="evidence" value="ECO:0007669"/>
    <property type="project" value="TreeGrafter"/>
</dbReference>
<feature type="transmembrane region" description="Helical" evidence="6">
    <location>
        <begin position="74"/>
        <end position="94"/>
    </location>
</feature>
<dbReference type="InterPro" id="IPR000791">
    <property type="entry name" value="Gpr1/Fun34/SatP-like"/>
</dbReference>
<organism evidence="7 8">
    <name type="scientific">Granulicella pectinivorans</name>
    <dbReference type="NCBI Taxonomy" id="474950"/>
    <lineage>
        <taxon>Bacteria</taxon>
        <taxon>Pseudomonadati</taxon>
        <taxon>Acidobacteriota</taxon>
        <taxon>Terriglobia</taxon>
        <taxon>Terriglobales</taxon>
        <taxon>Acidobacteriaceae</taxon>
        <taxon>Granulicella</taxon>
    </lineage>
</organism>
<evidence type="ECO:0000256" key="2">
    <source>
        <dbReference type="ARBA" id="ARBA00005587"/>
    </source>
</evidence>
<keyword evidence="3 6" id="KW-0812">Transmembrane</keyword>
<dbReference type="EMBL" id="FOZL01000001">
    <property type="protein sequence ID" value="SFS17387.1"/>
    <property type="molecule type" value="Genomic_DNA"/>
</dbReference>
<dbReference type="NCBIfam" id="NF038013">
    <property type="entry name" value="AceTr_1"/>
    <property type="match status" value="1"/>
</dbReference>
<evidence type="ECO:0000256" key="1">
    <source>
        <dbReference type="ARBA" id="ARBA00004141"/>
    </source>
</evidence>
<evidence type="ECO:0000256" key="4">
    <source>
        <dbReference type="ARBA" id="ARBA00022989"/>
    </source>
</evidence>
<dbReference type="RefSeq" id="WP_089842007.1">
    <property type="nucleotide sequence ID" value="NZ_FOZL01000001.1"/>
</dbReference>
<comment type="subcellular location">
    <subcellularLocation>
        <location evidence="1">Membrane</location>
        <topology evidence="1">Multi-pass membrane protein</topology>
    </subcellularLocation>
</comment>
<feature type="transmembrane region" description="Helical" evidence="6">
    <location>
        <begin position="133"/>
        <end position="151"/>
    </location>
</feature>
<keyword evidence="8" id="KW-1185">Reference proteome</keyword>
<dbReference type="PANTHER" id="PTHR30178">
    <property type="entry name" value="INNER MEMBRANE PROTEIN YAAH"/>
    <property type="match status" value="1"/>
</dbReference>
<keyword evidence="4 6" id="KW-1133">Transmembrane helix</keyword>
<dbReference type="InterPro" id="IPR047623">
    <property type="entry name" value="SatP"/>
</dbReference>
<dbReference type="GO" id="GO:0015360">
    <property type="term" value="F:acetate:proton symporter activity"/>
    <property type="evidence" value="ECO:0007669"/>
    <property type="project" value="TreeGrafter"/>
</dbReference>
<feature type="transmembrane region" description="Helical" evidence="6">
    <location>
        <begin position="46"/>
        <end position="68"/>
    </location>
</feature>
<dbReference type="STRING" id="474950.SAMN05421771_3138"/>
<evidence type="ECO:0000256" key="3">
    <source>
        <dbReference type="ARBA" id="ARBA00022692"/>
    </source>
</evidence>
<name>A0A1I6MP50_9BACT</name>
<dbReference type="Proteomes" id="UP000199024">
    <property type="component" value="Unassembled WGS sequence"/>
</dbReference>
<comment type="similarity">
    <text evidence="2">Belongs to the acetate uptake transporter (AceTr) (TC 2.A.96) family.</text>
</comment>
<dbReference type="AlphaFoldDB" id="A0A1I6MP50"/>
<dbReference type="OrthoDB" id="9787939at2"/>
<evidence type="ECO:0000313" key="7">
    <source>
        <dbReference type="EMBL" id="SFS17387.1"/>
    </source>
</evidence>